<dbReference type="InterPro" id="IPR024317">
    <property type="entry name" value="Dynein_heavy_chain_D4_dom"/>
</dbReference>
<dbReference type="InterPro" id="IPR041228">
    <property type="entry name" value="Dynein_C"/>
</dbReference>
<reference evidence="27" key="1">
    <citation type="journal article" date="2018" name="Nat. Microbiol.">
        <title>Leveraging single-cell genomics to expand the fungal tree of life.</title>
        <authorList>
            <person name="Ahrendt S.R."/>
            <person name="Quandt C.A."/>
            <person name="Ciobanu D."/>
            <person name="Clum A."/>
            <person name="Salamov A."/>
            <person name="Andreopoulos B."/>
            <person name="Cheng J.F."/>
            <person name="Woyke T."/>
            <person name="Pelin A."/>
            <person name="Henrissat B."/>
            <person name="Reynolds N.K."/>
            <person name="Benny G.L."/>
            <person name="Smith M.E."/>
            <person name="James T.Y."/>
            <person name="Grigoriev I.V."/>
        </authorList>
    </citation>
    <scope>NUCLEOTIDE SEQUENCE [LARGE SCALE GENOMIC DNA]</scope>
    <source>
        <strain evidence="27">CSF55</strain>
    </source>
</reference>
<dbReference type="InterPro" id="IPR004273">
    <property type="entry name" value="Dynein_heavy_D6_P-loop"/>
</dbReference>
<keyword evidence="9 14" id="KW-0175">Coiled coil</keyword>
<keyword evidence="5" id="KW-0493">Microtubule</keyword>
<dbReference type="FunFam" id="3.40.50.300:FF:000063">
    <property type="entry name" value="dynein heavy chain 6, axonemal"/>
    <property type="match status" value="1"/>
</dbReference>
<proteinExistence type="inferred from homology"/>
<feature type="domain" description="Dynein heavy chain AAA lid" evidence="24">
    <location>
        <begin position="3485"/>
        <end position="3625"/>
    </location>
</feature>
<evidence type="ECO:0000256" key="5">
    <source>
        <dbReference type="ARBA" id="ARBA00022701"/>
    </source>
</evidence>
<evidence type="ECO:0000259" key="20">
    <source>
        <dbReference type="Pfam" id="PF12780"/>
    </source>
</evidence>
<dbReference type="FunFam" id="1.10.287.2620:FF:000002">
    <property type="entry name" value="Dynein heavy chain 2, axonemal"/>
    <property type="match status" value="1"/>
</dbReference>
<dbReference type="InterPro" id="IPR041658">
    <property type="entry name" value="AAA_lid_11"/>
</dbReference>
<dbReference type="FunFam" id="3.10.490.20:FF:000001">
    <property type="entry name" value="dynein heavy chain 7, axonemal"/>
    <property type="match status" value="1"/>
</dbReference>
<dbReference type="Gene3D" id="1.20.920.20">
    <property type="match status" value="1"/>
</dbReference>
<evidence type="ECO:0000259" key="25">
    <source>
        <dbReference type="Pfam" id="PF18199"/>
    </source>
</evidence>
<dbReference type="PANTHER" id="PTHR22878">
    <property type="entry name" value="DYNEIN HEAVY CHAIN 6, AXONEMAL-LIKE-RELATED"/>
    <property type="match status" value="1"/>
</dbReference>
<evidence type="ECO:0000259" key="23">
    <source>
        <dbReference type="Pfam" id="PF17857"/>
    </source>
</evidence>
<dbReference type="FunFam" id="1.20.920.30:FF:000002">
    <property type="entry name" value="Dynein axonemal heavy chain 3"/>
    <property type="match status" value="1"/>
</dbReference>
<evidence type="ECO:0000313" key="26">
    <source>
        <dbReference type="EMBL" id="RKP21970.1"/>
    </source>
</evidence>
<dbReference type="Gene3D" id="1.10.8.1220">
    <property type="match status" value="1"/>
</dbReference>
<dbReference type="GO" id="GO:0003341">
    <property type="term" value="P:cilium movement"/>
    <property type="evidence" value="ECO:0007669"/>
    <property type="project" value="UniProtKB-ARBA"/>
</dbReference>
<accession>A0A4P9YT54</accession>
<dbReference type="Pfam" id="PF03028">
    <property type="entry name" value="Dynein_heavy"/>
    <property type="match status" value="1"/>
</dbReference>
<evidence type="ECO:0000259" key="18">
    <source>
        <dbReference type="Pfam" id="PF12774"/>
    </source>
</evidence>
<dbReference type="Gene3D" id="1.10.8.710">
    <property type="match status" value="1"/>
</dbReference>
<sequence>MSSAEEDNVSPVPQAPPLPELKRVLGQRKWPKTRSYIPKDVSKLGSRPLTAFEEMQKNVFKMDANLDGRYSLSKRAVLPSIAGQRESMMEKKRKMEMMKEKEEKRDKESFRSAMVNIMMDGSDSKEQQRKQRYYYYITNGIDTDNVPGISEEWVDNIVRLIPKKLVENNQELMDRLVNELAEDYEFNVKKAIVDFVLKDPKEAQESIAKDPTEEEEMAKKLKRKNFMETKKLIEKNLIFVNRTIFSILEMGSKQFEKFSLIDWEQIVESKQGSFEMRNFKAIVSQKVERVSERLIQSWYPYVLNIFYLDAKEKTGWTSIDPEKMDNYFCLVNLILADHIRSMLVNTVEQYIQMFSGGPIEPIISIRLSLLNNNVVFEPLISDIQNGLEFIFELLTSCAEKIQKCEYLLFQKRGNVIDESKVNQYIAVNFAKTHEMLVDNRKKKFKEIVSEILGYPVAYIKEFDRFKAIINGSAESDLKELLKTDVSIDRQFAEIQKYRRESNQILYSFGEDVNFRNIILHQDEITCDKVSKDNMNVSRQIIETFEKIYEKMLNRPNGIDEMLELQQFVEQVKNKDMRDLNDQLEDSRRRLVLMIDHCDLKKEDFEINSELFGWPQKIDPMFEQVEKNLRESKIENQDRLRERRENLVNELEEYSKQVEEFKTFGEMNEVGKYLKIVQKIENKLEVLEERVKEFNREENVFGWEVTKYPLLNETMSNAKPFLTLYQTCIEFQKNLSLWMTGSILKLNSDEIEEQVSTMYKNLYQISQVFQDKPLPLEITNKTRESLEKFKLNLPIIQILSNPGLRDRHWEEMSRIVGYSFHPDDKTSLEMVLEMKLESFMDKFEEITVRASKEYSFEKAFSKMISEWQPIEFVLIDYRETGTKILSSVEDIQTLLDDHLVKTQTMRGSPFIKALESEAKEWENKLILIQEILDEWLNVQSSWLYLEPIFGSEDIMRQMPVEGKKFQLVDSTLRELIKLVASDCHVLKVIEIEDMLNKLKQSNEDLEIVMKGLNQYLETKRLFFPRFFFLSNDEMLLILSETRDCTRIQPHLKKCFEGLNALEFQPNYDITGMYSAEKEYVKFDSTINTSKTNGAVERWLVDVEKTMISSLKTISNECYNDYLVTERSKWVLKWPGQIIIATSQAYWTMEVEEAISNKKEKDSLSKYLVKSTERLNKYVDMVRGNLSKLNRINMEAQIVIDVHAKEVVGQLVEMKVEEITSFEWTSQLRYYFDSVDGIVVKMMNSSLPYGFEYLGKIQFLLLYQGGAPEGPAGTSFIDLRLIGTGKTESVKDLAKALGMFCVVYNCSDSLDYISMGKFFKGIASSGSWICFDEFNRIDLEVLSVVAQQILTIQRAKINHSVTFVFEGTELKLNDHCAVFITMNPSELPDNLKALFRPVAMMVPNYTLIAEISLYSFGFRGAKGLAVKITATYRLCSEQLSSQDHYDYGMRAVKSVISAAGNLKQKYPNENENILVLRSIIDVNLPKFLAQDIPLFKGIISDLFPGTELPKADHGNLIKSITESCEKLNLQPVPVFIDKVLQVYEMMLVRHGFMLVGEPFSGKTACYKVLQKALTEMNEKVQVSVINPKSITMGQLYGQFDQITHEWSDGVLAVIFRTFSSSTSPDRKWIVFDGPVDAIWIENMNTVLDDNKKLCLTSGEIIQLSSTMSMMFEVKDLEAASPATVSRCGMIYMQPSSLGWKPLFVSWLRKCELNAGANQSLRWINGGYVPLFELVDECLGFVRGNCGEMCQTQDSNLVVSLMNMIESFYISNDINSNTFSSNNSNANSANSNPMSMVFLFCLVWSLGGCLNEEGRTKFDAFLKQSIIPKLELKSAVPGNVYDYCLKDGEWVHWNSTINKTVIPLNAKYEEILVETADTAKYSYLLKMLVVNMKAVLFVGSTGTGKSAYIKDVLSKKLSAEKFNQIFITFSATTTCNQTQEMIESKIEKRRKGVFGPPIGKKCLIFVDDLSMPLKEQYGAQPPIELLRQWMDHGGWYNLNEKNMQEFVDIQFITAMVATTAKNVVTPRYLGHFNAIGLTNFDDQTLDRIFKTIIDWHFSKQFSAEIVSLGGRVVEATRRVYRESMKNLLPTPAKSHYTFNLRDFARVVKGILTSCSKSIASKDQLVRLWTHEVYRVFYDRLVDDSDRQWFFTLIRDVVNSSFNNSFESCMEQYKSESEIVESDLRKLMFCDFVPGEENQKYYREIVRFDELAALIEKYLVDHNALSKKPMDLVMFRFAIEHLLRISRVLQQPRGHMLLVGVGGSGRQSLTRLAAYIKNIDLFQVEISKNFGYADWQDFLRGLLKKAGGEDKQVVFLFSDNQIKNETFLQDINNLLNSGQVPNLLTAEDKQNITELIKSNNPSVQGPNAVMKCFTDRCCENLHIVLCMSPIGDVFRVRLRQYPSIINCCTIAWYQTWPEDALKIVANKFLSVMDFKDIPIDNISFMCMYFHNSVISLSKKYYSELKRRNYVTPTSYLELLKTFKSLLKQKQEEISTYRFRYVNGLEKLKFASLSVAKMQKELEALQPELIKTKEETDVIMKQIEKESHEVQQVRVVVQKDEAVASEQAASSTRMKEECEHDLAEALPALEAALAALDTLKAQDITLLKSMKSPPGNVKLVMEAVCIMKDVKSVKIPDPNSPGKKIDDYWGPAKTMMSDMKFLDSLRTYDRDNIQPAIMKQIRQKYMDNPEFDPEKVKNASSAAEGLCRWVRAMECYDRVAKVVAPKKEALAIAEKELAETMQKLTEKRLQLKSVEERMTKLELKFEEMTKKKESLELQVDNCSKQLVRAEKLINSLGDEKERWTRVAEELDIVYETLLGDVLIASGSVAYLGAFTKSFRDECLNDWIKICKEKKIPSSSAIKIANTLGEPVNIRKWIINGLPNDSFSIDNAVISSNTARWPLMIDPQGQANRWIKNMEKSRGLQVIKLSDADYMRTLENAIQFGTPVLLENVGEELDPVLEPLLLKQTFKQGGQLFIRIGDSVIEFSHDFRFYITTKLRNPHYLPEISTKVTIINFMITKEGLEDQLLGITIAKERPELEEMKNQLIVQSADNKRQLKEIEDKILEILSSSQGNILEDETAIQILSSSKVLANQVKEKQATAEATEKEIDEIRLGYTSIATHSSILFFCISDLANIEPMYQYSLPWFINLFISSIENSEKSSNVSDRLLNLKNHFTKSLYNNVCRSLFEKDKLVFSLLLCSSILKSHDKINEEEWRFLLTGGLSIEKEIPPNPDKSWISEKTWAELNRLINLPAFNSFLADFTLNLNDWKHFNDHADPHELPLPGKWDSELSLFQKLIVLRCFRSDKLVPGVKKFVKESLGNEFVEPPPFELSSCYSDSSPTTPLIFVLSPGADPMTGLLKFAESKGFDDKKISSISLGQGQGVIASRIITRAISEGSWVILQNCHLAVSWLPSLEQIVEELSPDQTNPNFRLWLTSYPSEKFPVSILQNGVKMTTEPPKGLKANLYRSFTGDPISEPSFFNGCNKQVAFEKLLFGLCFFHAVIQERRQYGPIGWNIPYEFNDTDLRISARQVRIFLNSYDEIPFDALRYLTGECNYGGRVTDDKDRRTLMSLLNIFYTPKIMDDDYKFSNSGIYFAPRPTNSSFDSYLEFIKNLPMDSKPEVFHLNDNADITKNQLETFNLLSAVLLTQNSTESRGGQSNEQLIIDLASDLLNRLPNDFNMVDITTKYPVNYNDSMNTVLIQECIRFQALLDLIRSSLNSLLKALKGLVLMTPQLETTAQSMLIAKIPPLWLSKSYPSIKPLGSYFSDFLNRISFFQSWYDNGPPPVFWISGFFFTQSFLTGCLQNYARKFSLPIDILALDFEILDGSTNTKVPPVDGVYVHGLYLEGARWNSETHMLAESLPKVLFDQLPVLWFKPMDRAKIAQRNAYDCPVYKTATRRGTLSTTGHSTNYVLSIRLPTDLQESHWINRGVAALCSLSD</sequence>
<organism evidence="26 27">
    <name type="scientific">Rozella allomycis (strain CSF55)</name>
    <dbReference type="NCBI Taxonomy" id="988480"/>
    <lineage>
        <taxon>Eukaryota</taxon>
        <taxon>Fungi</taxon>
        <taxon>Fungi incertae sedis</taxon>
        <taxon>Cryptomycota</taxon>
        <taxon>Cryptomycota incertae sedis</taxon>
        <taxon>Rozella</taxon>
    </lineage>
</organism>
<evidence type="ECO:0000256" key="10">
    <source>
        <dbReference type="ARBA" id="ARBA00023069"/>
    </source>
</evidence>
<feature type="coiled-coil region" evidence="14">
    <location>
        <begin position="987"/>
        <end position="1014"/>
    </location>
</feature>
<dbReference type="Pfam" id="PF12781">
    <property type="entry name" value="AAA_9"/>
    <property type="match status" value="1"/>
</dbReference>
<dbReference type="FunFam" id="1.10.8.720:FF:000001">
    <property type="entry name" value="dynein heavy chain 7, axonemal"/>
    <property type="match status" value="1"/>
</dbReference>
<dbReference type="InterPro" id="IPR042228">
    <property type="entry name" value="Dynein_linker_3"/>
</dbReference>
<evidence type="ECO:0008006" key="28">
    <source>
        <dbReference type="Google" id="ProtNLM"/>
    </source>
</evidence>
<dbReference type="SUPFAM" id="SSF52540">
    <property type="entry name" value="P-loop containing nucleoside triphosphate hydrolases"/>
    <property type="match status" value="4"/>
</dbReference>
<evidence type="ECO:0000256" key="8">
    <source>
        <dbReference type="ARBA" id="ARBA00023017"/>
    </source>
</evidence>
<evidence type="ECO:0000256" key="6">
    <source>
        <dbReference type="ARBA" id="ARBA00022741"/>
    </source>
</evidence>
<dbReference type="GO" id="GO:0005524">
    <property type="term" value="F:ATP binding"/>
    <property type="evidence" value="ECO:0007669"/>
    <property type="project" value="UniProtKB-KW"/>
</dbReference>
<dbReference type="Gene3D" id="1.20.140.100">
    <property type="entry name" value="Dynein heavy chain, N-terminal domain 2"/>
    <property type="match status" value="1"/>
</dbReference>
<dbReference type="InterPro" id="IPR041466">
    <property type="entry name" value="Dynein_AAA5_ext"/>
</dbReference>
<dbReference type="Pfam" id="PF08393">
    <property type="entry name" value="DHC_N2"/>
    <property type="match status" value="1"/>
</dbReference>
<feature type="domain" description="Dynein heavy chain hydrolytic ATP-binding dynein motor region" evidence="18">
    <location>
        <begin position="1256"/>
        <end position="1561"/>
    </location>
</feature>
<evidence type="ECO:0000256" key="15">
    <source>
        <dbReference type="SAM" id="MobiDB-lite"/>
    </source>
</evidence>
<feature type="coiled-coil region" evidence="14">
    <location>
        <begin position="629"/>
        <end position="696"/>
    </location>
</feature>
<dbReference type="InterPro" id="IPR041589">
    <property type="entry name" value="DNAH3_AAA_lid_1"/>
</dbReference>
<dbReference type="Pfam" id="PF12775">
    <property type="entry name" value="AAA_7"/>
    <property type="match status" value="1"/>
</dbReference>
<feature type="domain" description="Dynein heavy chain C-terminal" evidence="25">
    <location>
        <begin position="3633"/>
        <end position="3932"/>
    </location>
</feature>
<dbReference type="GO" id="GO:0045505">
    <property type="term" value="F:dynein intermediate chain binding"/>
    <property type="evidence" value="ECO:0007669"/>
    <property type="project" value="InterPro"/>
</dbReference>
<dbReference type="FunFam" id="3.40.50.300:FF:000223">
    <property type="entry name" value="Dynein heavy chain 3, axonemal"/>
    <property type="match status" value="1"/>
</dbReference>
<dbReference type="Gene3D" id="1.20.58.1120">
    <property type="match status" value="1"/>
</dbReference>
<protein>
    <recommendedName>
        <fullName evidence="28">Dynein heavy chain, cytosolic</fullName>
    </recommendedName>
</protein>
<evidence type="ECO:0000256" key="9">
    <source>
        <dbReference type="ARBA" id="ARBA00023054"/>
    </source>
</evidence>
<dbReference type="FunFam" id="1.10.8.710:FF:000004">
    <property type="entry name" value="Dynein axonemal heavy chain 6"/>
    <property type="match status" value="1"/>
</dbReference>
<evidence type="ECO:0000256" key="11">
    <source>
        <dbReference type="ARBA" id="ARBA00023175"/>
    </source>
</evidence>
<dbReference type="InterPro" id="IPR042222">
    <property type="entry name" value="Dynein_2_N"/>
</dbReference>
<dbReference type="FunFam" id="3.40.50.300:FF:002141">
    <property type="entry name" value="Dynein heavy chain"/>
    <property type="match status" value="1"/>
</dbReference>
<dbReference type="Gene3D" id="1.10.287.2620">
    <property type="match status" value="1"/>
</dbReference>
<evidence type="ECO:0000313" key="27">
    <source>
        <dbReference type="Proteomes" id="UP000281549"/>
    </source>
</evidence>
<evidence type="ECO:0000256" key="12">
    <source>
        <dbReference type="ARBA" id="ARBA00023212"/>
    </source>
</evidence>
<dbReference type="Pfam" id="PF18199">
    <property type="entry name" value="Dynein_C"/>
    <property type="match status" value="1"/>
</dbReference>
<feature type="domain" description="Dynein heavy chain AAA 5 extension" evidence="22">
    <location>
        <begin position="1728"/>
        <end position="1851"/>
    </location>
</feature>
<dbReference type="Gene3D" id="6.10.140.1060">
    <property type="match status" value="1"/>
</dbReference>
<keyword evidence="11" id="KW-0505">Motor protein</keyword>
<dbReference type="Proteomes" id="UP000281549">
    <property type="component" value="Unassembled WGS sequence"/>
</dbReference>
<evidence type="ECO:0000256" key="2">
    <source>
        <dbReference type="ARBA" id="ARBA00008887"/>
    </source>
</evidence>
<keyword evidence="6" id="KW-0547">Nucleotide-binding</keyword>
<evidence type="ECO:0000259" key="24">
    <source>
        <dbReference type="Pfam" id="PF18198"/>
    </source>
</evidence>
<evidence type="ECO:0000256" key="3">
    <source>
        <dbReference type="ARBA" id="ARBA00011655"/>
    </source>
</evidence>
<dbReference type="InterPro" id="IPR013602">
    <property type="entry name" value="Dynein_heavy_linker"/>
</dbReference>
<dbReference type="FunFam" id="1.10.8.1220:FF:000001">
    <property type="entry name" value="Dynein axonemal heavy chain 5"/>
    <property type="match status" value="1"/>
</dbReference>
<feature type="domain" description="Dynein heavy chain ATP-binding dynein motor region" evidence="21">
    <location>
        <begin position="2869"/>
        <end position="3090"/>
    </location>
</feature>
<feature type="domain" description="Dynein heavy chain 3 AAA+ lid" evidence="23">
    <location>
        <begin position="2080"/>
        <end position="2159"/>
    </location>
</feature>
<keyword evidence="12" id="KW-0206">Cytoskeleton</keyword>
<dbReference type="FunFam" id="3.40.50.300:FF:000362">
    <property type="entry name" value="Dynein, axonemal, heavy chain 6"/>
    <property type="match status" value="1"/>
</dbReference>
<dbReference type="Gene3D" id="1.10.8.720">
    <property type="entry name" value="Region D6 of dynein motor"/>
    <property type="match status" value="1"/>
</dbReference>
<evidence type="ECO:0000259" key="17">
    <source>
        <dbReference type="Pfam" id="PF08393"/>
    </source>
</evidence>
<dbReference type="PANTHER" id="PTHR22878:SF70">
    <property type="entry name" value="DYNEIN HEAVY CHAIN 2, AXONEMAL"/>
    <property type="match status" value="1"/>
</dbReference>
<evidence type="ECO:0000259" key="21">
    <source>
        <dbReference type="Pfam" id="PF12781"/>
    </source>
</evidence>
<dbReference type="Gene3D" id="1.20.1270.280">
    <property type="match status" value="1"/>
</dbReference>
<dbReference type="Pfam" id="PF17852">
    <property type="entry name" value="Dynein_AAA_lid"/>
    <property type="match status" value="1"/>
</dbReference>
<comment type="subcellular location">
    <subcellularLocation>
        <location evidence="1">Cytoplasm</location>
        <location evidence="1">Cytoskeleton</location>
        <location evidence="1">Cilium axoneme</location>
    </subcellularLocation>
</comment>
<dbReference type="FunFam" id="1.20.1270.280:FF:000001">
    <property type="entry name" value="dynein heavy chain 7, axonemal"/>
    <property type="match status" value="1"/>
</dbReference>
<feature type="domain" description="Dynein heavy chain coiled coil stalk" evidence="19">
    <location>
        <begin position="2495"/>
        <end position="2840"/>
    </location>
</feature>
<dbReference type="GO" id="GO:0051959">
    <property type="term" value="F:dynein light intermediate chain binding"/>
    <property type="evidence" value="ECO:0007669"/>
    <property type="project" value="InterPro"/>
</dbReference>
<keyword evidence="10" id="KW-0969">Cilium</keyword>
<keyword evidence="8" id="KW-0243">Dynein</keyword>
<dbReference type="InterPro" id="IPR026983">
    <property type="entry name" value="DHC"/>
</dbReference>
<dbReference type="Pfam" id="PF17857">
    <property type="entry name" value="AAA_lid_1"/>
    <property type="match status" value="1"/>
</dbReference>
<dbReference type="InterPro" id="IPR043160">
    <property type="entry name" value="Dynein_C_barrel"/>
</dbReference>
<dbReference type="FunFam" id="1.20.58.1120:FF:000001">
    <property type="entry name" value="dynein heavy chain 2, axonemal"/>
    <property type="match status" value="1"/>
</dbReference>
<feature type="domain" description="Dynein heavy chain AAA module D4" evidence="20">
    <location>
        <begin position="2226"/>
        <end position="2481"/>
    </location>
</feature>
<comment type="subunit">
    <text evidence="3">Consists of at least two heavy chains and a number of intermediate and light chains.</text>
</comment>
<dbReference type="Gene3D" id="3.40.50.300">
    <property type="entry name" value="P-loop containing nucleotide triphosphate hydrolases"/>
    <property type="match status" value="5"/>
</dbReference>
<evidence type="ECO:0000256" key="7">
    <source>
        <dbReference type="ARBA" id="ARBA00022840"/>
    </source>
</evidence>
<evidence type="ECO:0000259" key="16">
    <source>
        <dbReference type="Pfam" id="PF03028"/>
    </source>
</evidence>
<dbReference type="FunFam" id="1.20.920.20:FF:000006">
    <property type="entry name" value="Dynein, axonemal, heavy chain 6"/>
    <property type="match status" value="1"/>
</dbReference>
<keyword evidence="13" id="KW-0966">Cell projection</keyword>
<dbReference type="Gene3D" id="3.10.490.20">
    <property type="match status" value="1"/>
</dbReference>
<dbReference type="Gene3D" id="1.20.920.30">
    <property type="match status" value="1"/>
</dbReference>
<gene>
    <name evidence="26" type="ORF">ROZALSC1DRAFT_20080</name>
</gene>
<feature type="domain" description="Dynein heavy chain linker" evidence="17">
    <location>
        <begin position="710"/>
        <end position="1116"/>
    </location>
</feature>
<evidence type="ECO:0000256" key="4">
    <source>
        <dbReference type="ARBA" id="ARBA00022490"/>
    </source>
</evidence>
<comment type="similarity">
    <text evidence="2">Belongs to the dynein heavy chain family.</text>
</comment>
<dbReference type="EMBL" id="ML004917">
    <property type="protein sequence ID" value="RKP21970.1"/>
    <property type="molecule type" value="Genomic_DNA"/>
</dbReference>
<dbReference type="InterPro" id="IPR027417">
    <property type="entry name" value="P-loop_NTPase"/>
</dbReference>
<feature type="region of interest" description="Disordered" evidence="15">
    <location>
        <begin position="1"/>
        <end position="29"/>
    </location>
</feature>
<dbReference type="FunFam" id="3.20.180.20:FF:000003">
    <property type="entry name" value="Dynein heavy chain 12, axonemal"/>
    <property type="match status" value="1"/>
</dbReference>
<evidence type="ECO:0000259" key="22">
    <source>
        <dbReference type="Pfam" id="PF17852"/>
    </source>
</evidence>
<dbReference type="Pfam" id="PF12774">
    <property type="entry name" value="AAA_6"/>
    <property type="match status" value="1"/>
</dbReference>
<dbReference type="FunFam" id="3.40.50.300:FF:001328">
    <property type="entry name" value="Dynein heavy chain 6, axonemal"/>
    <property type="match status" value="1"/>
</dbReference>
<dbReference type="GO" id="GO:0008569">
    <property type="term" value="F:minus-end-directed microtubule motor activity"/>
    <property type="evidence" value="ECO:0007669"/>
    <property type="project" value="InterPro"/>
</dbReference>
<dbReference type="Pfam" id="PF12777">
    <property type="entry name" value="MT"/>
    <property type="match status" value="1"/>
</dbReference>
<dbReference type="Gene3D" id="1.10.472.130">
    <property type="match status" value="1"/>
</dbReference>
<dbReference type="Pfam" id="PF12780">
    <property type="entry name" value="AAA_8"/>
    <property type="match status" value="1"/>
</dbReference>
<evidence type="ECO:0000256" key="14">
    <source>
        <dbReference type="SAM" id="Coils"/>
    </source>
</evidence>
<dbReference type="Pfam" id="PF18198">
    <property type="entry name" value="AAA_lid_11"/>
    <property type="match status" value="1"/>
</dbReference>
<dbReference type="FunFam" id="1.20.140.100:FF:000004">
    <property type="entry name" value="Dynein axonemal heavy chain 6"/>
    <property type="match status" value="1"/>
</dbReference>
<keyword evidence="4" id="KW-0963">Cytoplasm</keyword>
<dbReference type="GO" id="GO:0005874">
    <property type="term" value="C:microtubule"/>
    <property type="evidence" value="ECO:0007669"/>
    <property type="project" value="UniProtKB-KW"/>
</dbReference>
<feature type="domain" description="Dynein heavy chain region D6 P-loop" evidence="16">
    <location>
        <begin position="3336"/>
        <end position="3450"/>
    </location>
</feature>
<evidence type="ECO:0000256" key="13">
    <source>
        <dbReference type="ARBA" id="ARBA00023273"/>
    </source>
</evidence>
<dbReference type="Gene3D" id="3.20.180.20">
    <property type="entry name" value="Dynein heavy chain, N-terminal domain 2"/>
    <property type="match status" value="1"/>
</dbReference>
<dbReference type="InterPro" id="IPR035706">
    <property type="entry name" value="AAA_9"/>
</dbReference>
<dbReference type="GO" id="GO:0005858">
    <property type="term" value="C:axonemal dynein complex"/>
    <property type="evidence" value="ECO:0007669"/>
    <property type="project" value="UniProtKB-ARBA"/>
</dbReference>
<dbReference type="InterPro" id="IPR042219">
    <property type="entry name" value="AAA_lid_11_sf"/>
</dbReference>
<keyword evidence="7" id="KW-0067">ATP-binding</keyword>
<evidence type="ECO:0000259" key="19">
    <source>
        <dbReference type="Pfam" id="PF12777"/>
    </source>
</evidence>
<name>A0A4P9YT54_ROZAC</name>
<feature type="coiled-coil region" evidence="14">
    <location>
        <begin position="2722"/>
        <end position="2794"/>
    </location>
</feature>
<evidence type="ECO:0000256" key="1">
    <source>
        <dbReference type="ARBA" id="ARBA00004430"/>
    </source>
</evidence>
<dbReference type="InterPro" id="IPR043157">
    <property type="entry name" value="Dynein_AAA1S"/>
</dbReference>
<dbReference type="InterPro" id="IPR024743">
    <property type="entry name" value="Dynein_HC_stalk"/>
</dbReference>
<dbReference type="InterPro" id="IPR035699">
    <property type="entry name" value="AAA_6"/>
</dbReference>